<keyword evidence="1" id="KW-0675">Receptor</keyword>
<gene>
    <name evidence="1" type="ORF">CM83_32235</name>
</gene>
<reference evidence="1" key="2">
    <citation type="submission" date="2014-07" db="EMBL/GenBank/DDBJ databases">
        <authorList>
            <person name="Hull J."/>
        </authorList>
    </citation>
    <scope>NUCLEOTIDE SEQUENCE</scope>
</reference>
<keyword evidence="1" id="KW-0418">Kinase</keyword>
<organism evidence="1">
    <name type="scientific">Lygus hesperus</name>
    <name type="common">Western plant bug</name>
    <dbReference type="NCBI Taxonomy" id="30085"/>
    <lineage>
        <taxon>Eukaryota</taxon>
        <taxon>Metazoa</taxon>
        <taxon>Ecdysozoa</taxon>
        <taxon>Arthropoda</taxon>
        <taxon>Hexapoda</taxon>
        <taxon>Insecta</taxon>
        <taxon>Pterygota</taxon>
        <taxon>Neoptera</taxon>
        <taxon>Paraneoptera</taxon>
        <taxon>Hemiptera</taxon>
        <taxon>Heteroptera</taxon>
        <taxon>Panheteroptera</taxon>
        <taxon>Cimicomorpha</taxon>
        <taxon>Miridae</taxon>
        <taxon>Mirini</taxon>
        <taxon>Lygus</taxon>
    </lineage>
</organism>
<dbReference type="GO" id="GO:0016301">
    <property type="term" value="F:kinase activity"/>
    <property type="evidence" value="ECO:0007669"/>
    <property type="project" value="UniProtKB-KW"/>
</dbReference>
<dbReference type="AlphaFoldDB" id="A0A0A9XQD5"/>
<feature type="non-terminal residue" evidence="1">
    <location>
        <position position="144"/>
    </location>
</feature>
<reference evidence="1" key="1">
    <citation type="journal article" date="2014" name="PLoS ONE">
        <title>Transcriptome-Based Identification of ABC Transporters in the Western Tarnished Plant Bug Lygus hesperus.</title>
        <authorList>
            <person name="Hull J.J."/>
            <person name="Chaney K."/>
            <person name="Geib S.M."/>
            <person name="Fabrick J.A."/>
            <person name="Brent C.S."/>
            <person name="Walsh D."/>
            <person name="Lavine L.C."/>
        </authorList>
    </citation>
    <scope>NUCLEOTIDE SEQUENCE</scope>
</reference>
<evidence type="ECO:0000313" key="1">
    <source>
        <dbReference type="EMBL" id="JAG22952.1"/>
    </source>
</evidence>
<sequence>MIRELPRQLDDDYSFNVHIKRHQIHKSSAYSGFVKKSTVKAWLSFLVDTPLYKEHGITIDEWFLNDATPDGNIDIDQNSDEPTIEPIDEKDPRQAKSLLLSKQHTMMRNEEKYLSMESSPETYQTYRLSHTIRISVIIAQCLLL</sequence>
<keyword evidence="1" id="KW-0808">Transferase</keyword>
<proteinExistence type="predicted"/>
<protein>
    <submittedName>
        <fullName evidence="1">Putative inactive receptor kinase At5g10020</fullName>
    </submittedName>
</protein>
<name>A0A0A9XQD5_LYGHE</name>
<accession>A0A0A9XQD5</accession>
<dbReference type="EMBL" id="GBHO01020652">
    <property type="protein sequence ID" value="JAG22952.1"/>
    <property type="molecule type" value="Transcribed_RNA"/>
</dbReference>